<gene>
    <name evidence="2" type="ORF">Slati_3653200</name>
</gene>
<dbReference type="PROSITE" id="PS50878">
    <property type="entry name" value="RT_POL"/>
    <property type="match status" value="1"/>
</dbReference>
<dbReference type="InterPro" id="IPR052343">
    <property type="entry name" value="Retrotransposon-Effector_Assoc"/>
</dbReference>
<dbReference type="CDD" id="cd01650">
    <property type="entry name" value="RT_nLTR_like"/>
    <property type="match status" value="1"/>
</dbReference>
<dbReference type="InterPro" id="IPR043502">
    <property type="entry name" value="DNA/RNA_pol_sf"/>
</dbReference>
<proteinExistence type="predicted"/>
<dbReference type="PANTHER" id="PTHR46890:SF48">
    <property type="entry name" value="RNA-DIRECTED DNA POLYMERASE"/>
    <property type="match status" value="1"/>
</dbReference>
<dbReference type="AlphaFoldDB" id="A0AAW2U036"/>
<protein>
    <submittedName>
        <fullName evidence="2">Mitochondrial protein</fullName>
    </submittedName>
</protein>
<accession>A0AAW2U036</accession>
<dbReference type="PANTHER" id="PTHR46890">
    <property type="entry name" value="NON-LTR RETROLELEMENT REVERSE TRANSCRIPTASE-LIKE PROTEIN-RELATED"/>
    <property type="match status" value="1"/>
</dbReference>
<feature type="domain" description="Reverse transcriptase" evidence="1">
    <location>
        <begin position="54"/>
        <end position="324"/>
    </location>
</feature>
<evidence type="ECO:0000259" key="1">
    <source>
        <dbReference type="PROSITE" id="PS50878"/>
    </source>
</evidence>
<dbReference type="Pfam" id="PF00078">
    <property type="entry name" value="RVT_1"/>
    <property type="match status" value="1"/>
</dbReference>
<sequence>MNEALAQPFTSEEITIALKQMHPLKSLGPNGMSPIFYQQYWSIVGPEVNCLILDFLNHGTFNPLFNYTHIVLIPKIPNPSNMSHFRPISLCNVIYKLASKVLANRVKPFLGVLISESQSAFVPGRLIMDNVLLAYKINHFLKHKTWGRTGHASIKLDVSKAYDRVEWVFLERVLGRLGFNEGFVHLVMKCVSTVSFSFLLNGEQFGFLSPERGLRQGDPLSPYLFLFCAEAFGGLIRKAECEGTIVGVAVSRTAPSVSHLLFADDMLIFCQATAEALSRLQLLLTSFEAALGLKINKEKSAMVFSRNVETGHRATLATTLGVTVVPKHERYLGLPTVAGRSKKELL</sequence>
<organism evidence="2">
    <name type="scientific">Sesamum latifolium</name>
    <dbReference type="NCBI Taxonomy" id="2727402"/>
    <lineage>
        <taxon>Eukaryota</taxon>
        <taxon>Viridiplantae</taxon>
        <taxon>Streptophyta</taxon>
        <taxon>Embryophyta</taxon>
        <taxon>Tracheophyta</taxon>
        <taxon>Spermatophyta</taxon>
        <taxon>Magnoliopsida</taxon>
        <taxon>eudicotyledons</taxon>
        <taxon>Gunneridae</taxon>
        <taxon>Pentapetalae</taxon>
        <taxon>asterids</taxon>
        <taxon>lamiids</taxon>
        <taxon>Lamiales</taxon>
        <taxon>Pedaliaceae</taxon>
        <taxon>Sesamum</taxon>
    </lineage>
</organism>
<dbReference type="SUPFAM" id="SSF56672">
    <property type="entry name" value="DNA/RNA polymerases"/>
    <property type="match status" value="1"/>
</dbReference>
<reference evidence="2" key="1">
    <citation type="submission" date="2020-06" db="EMBL/GenBank/DDBJ databases">
        <authorList>
            <person name="Li T."/>
            <person name="Hu X."/>
            <person name="Zhang T."/>
            <person name="Song X."/>
            <person name="Zhang H."/>
            <person name="Dai N."/>
            <person name="Sheng W."/>
            <person name="Hou X."/>
            <person name="Wei L."/>
        </authorList>
    </citation>
    <scope>NUCLEOTIDE SEQUENCE</scope>
    <source>
        <strain evidence="2">KEN1</strain>
        <tissue evidence="2">Leaf</tissue>
    </source>
</reference>
<dbReference type="EMBL" id="JACGWN010000013">
    <property type="protein sequence ID" value="KAL0410635.1"/>
    <property type="molecule type" value="Genomic_DNA"/>
</dbReference>
<dbReference type="InterPro" id="IPR000477">
    <property type="entry name" value="RT_dom"/>
</dbReference>
<reference evidence="2" key="2">
    <citation type="journal article" date="2024" name="Plant">
        <title>Genomic evolution and insights into agronomic trait innovations of Sesamum species.</title>
        <authorList>
            <person name="Miao H."/>
            <person name="Wang L."/>
            <person name="Qu L."/>
            <person name="Liu H."/>
            <person name="Sun Y."/>
            <person name="Le M."/>
            <person name="Wang Q."/>
            <person name="Wei S."/>
            <person name="Zheng Y."/>
            <person name="Lin W."/>
            <person name="Duan Y."/>
            <person name="Cao H."/>
            <person name="Xiong S."/>
            <person name="Wang X."/>
            <person name="Wei L."/>
            <person name="Li C."/>
            <person name="Ma Q."/>
            <person name="Ju M."/>
            <person name="Zhao R."/>
            <person name="Li G."/>
            <person name="Mu C."/>
            <person name="Tian Q."/>
            <person name="Mei H."/>
            <person name="Zhang T."/>
            <person name="Gao T."/>
            <person name="Zhang H."/>
        </authorList>
    </citation>
    <scope>NUCLEOTIDE SEQUENCE</scope>
    <source>
        <strain evidence="2">KEN1</strain>
    </source>
</reference>
<comment type="caution">
    <text evidence="2">The sequence shown here is derived from an EMBL/GenBank/DDBJ whole genome shotgun (WGS) entry which is preliminary data.</text>
</comment>
<evidence type="ECO:0000313" key="2">
    <source>
        <dbReference type="EMBL" id="KAL0410635.1"/>
    </source>
</evidence>
<name>A0AAW2U036_9LAMI</name>